<organism evidence="1 2">
    <name type="scientific">Pseudotenacibaculum haliotis</name>
    <dbReference type="NCBI Taxonomy" id="1862138"/>
    <lineage>
        <taxon>Bacteria</taxon>
        <taxon>Pseudomonadati</taxon>
        <taxon>Bacteroidota</taxon>
        <taxon>Flavobacteriia</taxon>
        <taxon>Flavobacteriales</taxon>
        <taxon>Flavobacteriaceae</taxon>
        <taxon>Pseudotenacibaculum</taxon>
    </lineage>
</organism>
<proteinExistence type="predicted"/>
<keyword evidence="2" id="KW-1185">Reference proteome</keyword>
<evidence type="ECO:0000313" key="1">
    <source>
        <dbReference type="EMBL" id="MFD2566109.1"/>
    </source>
</evidence>
<comment type="caution">
    <text evidence="1">The sequence shown here is derived from an EMBL/GenBank/DDBJ whole genome shotgun (WGS) entry which is preliminary data.</text>
</comment>
<gene>
    <name evidence="1" type="ORF">ACFSRZ_01920</name>
</gene>
<sequence>MSKPTKNRINFNEDALIILKKRFGYSLDYIRKCIRGDREGLMPDTIKKEYKVLTKAAEEAVKNKAEEL</sequence>
<dbReference type="EMBL" id="JBHULH010000001">
    <property type="protein sequence ID" value="MFD2566109.1"/>
    <property type="molecule type" value="Genomic_DNA"/>
</dbReference>
<dbReference type="Proteomes" id="UP001597508">
    <property type="component" value="Unassembled WGS sequence"/>
</dbReference>
<reference evidence="2" key="1">
    <citation type="journal article" date="2019" name="Int. J. Syst. Evol. Microbiol.">
        <title>The Global Catalogue of Microorganisms (GCM) 10K type strain sequencing project: providing services to taxonomists for standard genome sequencing and annotation.</title>
        <authorList>
            <consortium name="The Broad Institute Genomics Platform"/>
            <consortium name="The Broad Institute Genome Sequencing Center for Infectious Disease"/>
            <person name="Wu L."/>
            <person name="Ma J."/>
        </authorList>
    </citation>
    <scope>NUCLEOTIDE SEQUENCE [LARGE SCALE GENOMIC DNA]</scope>
    <source>
        <strain evidence="2">KCTC 52127</strain>
    </source>
</reference>
<name>A0ABW5LNH3_9FLAO</name>
<protein>
    <submittedName>
        <fullName evidence="1">Uncharacterized protein</fullName>
    </submittedName>
</protein>
<accession>A0ABW5LNH3</accession>
<evidence type="ECO:0000313" key="2">
    <source>
        <dbReference type="Proteomes" id="UP001597508"/>
    </source>
</evidence>
<dbReference type="RefSeq" id="WP_379664830.1">
    <property type="nucleotide sequence ID" value="NZ_JBHULH010000001.1"/>
</dbReference>